<evidence type="ECO:0000256" key="1">
    <source>
        <dbReference type="SAM" id="Phobius"/>
    </source>
</evidence>
<keyword evidence="3" id="KW-1185">Reference proteome</keyword>
<keyword evidence="1" id="KW-1133">Transmembrane helix</keyword>
<keyword evidence="1" id="KW-0812">Transmembrane</keyword>
<accession>A0A7X2MZ21</accession>
<dbReference type="EMBL" id="VULX01000008">
    <property type="protein sequence ID" value="MSR91235.1"/>
    <property type="molecule type" value="Genomic_DNA"/>
</dbReference>
<reference evidence="2 3" key="1">
    <citation type="submission" date="2019-08" db="EMBL/GenBank/DDBJ databases">
        <title>In-depth cultivation of the pig gut microbiome towards novel bacterial diversity and tailored functional studies.</title>
        <authorList>
            <person name="Wylensek D."/>
            <person name="Hitch T.C.A."/>
            <person name="Clavel T."/>
        </authorList>
    </citation>
    <scope>NUCLEOTIDE SEQUENCE [LARGE SCALE GENOMIC DNA]</scope>
    <source>
        <strain evidence="2 3">WCA-383-APC-5B</strain>
    </source>
</reference>
<sequence>MILNYKKMTKAAKIAAGIFIAVFFTDISYISYFNSFFGEAAVIVFMFLCIGTTLNIISKEKPGTVDIAAFFISSGGFILAKTQELPLLIFMYIIYFTEIYIYSLFFQ</sequence>
<comment type="caution">
    <text evidence="2">The sequence shown here is derived from an EMBL/GenBank/DDBJ whole genome shotgun (WGS) entry which is preliminary data.</text>
</comment>
<proteinExistence type="predicted"/>
<feature type="transmembrane region" description="Helical" evidence="1">
    <location>
        <begin position="12"/>
        <end position="30"/>
    </location>
</feature>
<name>A0A7X2MZ21_9CLOT</name>
<protein>
    <submittedName>
        <fullName evidence="2">Uncharacterized protein</fullName>
    </submittedName>
</protein>
<feature type="transmembrane region" description="Helical" evidence="1">
    <location>
        <begin position="36"/>
        <end position="57"/>
    </location>
</feature>
<dbReference type="RefSeq" id="WP_154531112.1">
    <property type="nucleotide sequence ID" value="NZ_VULX01000008.1"/>
</dbReference>
<feature type="transmembrane region" description="Helical" evidence="1">
    <location>
        <begin position="64"/>
        <end position="80"/>
    </location>
</feature>
<dbReference type="Proteomes" id="UP000460287">
    <property type="component" value="Unassembled WGS sequence"/>
</dbReference>
<evidence type="ECO:0000313" key="2">
    <source>
        <dbReference type="EMBL" id="MSR91235.1"/>
    </source>
</evidence>
<dbReference type="AlphaFoldDB" id="A0A7X2MZ21"/>
<organism evidence="2 3">
    <name type="scientific">Inconstantimicrobium porci</name>
    <dbReference type="NCBI Taxonomy" id="2652291"/>
    <lineage>
        <taxon>Bacteria</taxon>
        <taxon>Bacillati</taxon>
        <taxon>Bacillota</taxon>
        <taxon>Clostridia</taxon>
        <taxon>Eubacteriales</taxon>
        <taxon>Clostridiaceae</taxon>
        <taxon>Inconstantimicrobium</taxon>
    </lineage>
</organism>
<evidence type="ECO:0000313" key="3">
    <source>
        <dbReference type="Proteomes" id="UP000460287"/>
    </source>
</evidence>
<feature type="transmembrane region" description="Helical" evidence="1">
    <location>
        <begin position="86"/>
        <end position="106"/>
    </location>
</feature>
<keyword evidence="1" id="KW-0472">Membrane</keyword>
<gene>
    <name evidence="2" type="ORF">FYJ33_07370</name>
</gene>